<evidence type="ECO:0000313" key="3">
    <source>
        <dbReference type="Proteomes" id="UP000663864"/>
    </source>
</evidence>
<reference evidence="2" key="1">
    <citation type="submission" date="2021-02" db="EMBL/GenBank/DDBJ databases">
        <authorList>
            <person name="Nowell W R."/>
        </authorList>
    </citation>
    <scope>NUCLEOTIDE SEQUENCE</scope>
</reference>
<sequence>MDNNKRRTSLIDSYFSVQKKTKSQDDALNYVNVNNDSIVSTSSPTSSSLISIPVPDVALVNLNNINNSVQNNPVVDDISRSHIDPSSRWYHERPWLEYSKKTDSVFCYNCRHFGDTTAPKRKKDDVFVIGGFRKWKCVLEKTKRFDQHIKSQNHIIATTNYLSYQQRIKTNQTVIDILDSGRIQHIRQNRTRLIKIASLLFLCCRQMIPIRGHNENENSSNRGNLLEILRWSSDVDPISKAVLEDSAQNATYLSHHIQNELIGIMANTVREQISNLIRGKYFALIADESRDVSGHEQLSIVIRIVNDPSDNNNDIIKEYFTGCRTRIIPARFANSIITSTVGHRDDDANDEYRIRTSIYYPLIDAILIELNDRFSNSNLNLLTSLSSLYPENESFLEFQSLSKFADHLNCDRNQLENELNVIKPMVKDDKLNSIAELYKKLTPYKNAFPTAVCMVAGALTVPVSSTTFNRDLALIGIEDNNINNVTFEPSLTILDIYYMNMGCVFFILSSHDMIKSERQDYDDYVELLINEKKKFMNKYQLDISIYEKLLTIYFMQTKYEKSNKLLNKWPSNIYNLNYIEQLGRLQTNDEQKLKLLLECSVAIVEKQGNNERSTNISINRKQLHRDILPNIEKLRLI</sequence>
<proteinExistence type="predicted"/>
<organism evidence="2 3">
    <name type="scientific">Rotaria sordida</name>
    <dbReference type="NCBI Taxonomy" id="392033"/>
    <lineage>
        <taxon>Eukaryota</taxon>
        <taxon>Metazoa</taxon>
        <taxon>Spiralia</taxon>
        <taxon>Gnathifera</taxon>
        <taxon>Rotifera</taxon>
        <taxon>Eurotatoria</taxon>
        <taxon>Bdelloidea</taxon>
        <taxon>Philodinida</taxon>
        <taxon>Philodinidae</taxon>
        <taxon>Rotaria</taxon>
    </lineage>
</organism>
<accession>A0A815CZ09</accession>
<comment type="caution">
    <text evidence="2">The sequence shown here is derived from an EMBL/GenBank/DDBJ whole genome shotgun (WGS) entry which is preliminary data.</text>
</comment>
<dbReference type="PANTHER" id="PTHR45749">
    <property type="match status" value="1"/>
</dbReference>
<dbReference type="PANTHER" id="PTHR45749:SF37">
    <property type="entry name" value="OS05G0311600 PROTEIN"/>
    <property type="match status" value="1"/>
</dbReference>
<dbReference type="SMART" id="SM00597">
    <property type="entry name" value="ZnF_TTF"/>
    <property type="match status" value="1"/>
</dbReference>
<name>A0A815CZ09_9BILA</name>
<evidence type="ECO:0000259" key="1">
    <source>
        <dbReference type="SMART" id="SM00597"/>
    </source>
</evidence>
<dbReference type="AlphaFoldDB" id="A0A815CZ09"/>
<dbReference type="InterPro" id="IPR025398">
    <property type="entry name" value="DUF4371"/>
</dbReference>
<gene>
    <name evidence="2" type="ORF">ZHD862_LOCUS27423</name>
</gene>
<dbReference type="Proteomes" id="UP000663864">
    <property type="component" value="Unassembled WGS sequence"/>
</dbReference>
<protein>
    <recommendedName>
        <fullName evidence="1">TTF-type domain-containing protein</fullName>
    </recommendedName>
</protein>
<dbReference type="InterPro" id="IPR006580">
    <property type="entry name" value="Znf_TTF"/>
</dbReference>
<feature type="domain" description="TTF-type" evidence="1">
    <location>
        <begin position="79"/>
        <end position="174"/>
    </location>
</feature>
<evidence type="ECO:0000313" key="2">
    <source>
        <dbReference type="EMBL" id="CAF1290496.1"/>
    </source>
</evidence>
<dbReference type="EMBL" id="CAJNOT010002168">
    <property type="protein sequence ID" value="CAF1290496.1"/>
    <property type="molecule type" value="Genomic_DNA"/>
</dbReference>
<dbReference type="Pfam" id="PF14291">
    <property type="entry name" value="DUF4371"/>
    <property type="match status" value="1"/>
</dbReference>